<dbReference type="InterPro" id="IPR027417">
    <property type="entry name" value="P-loop_NTPase"/>
</dbReference>
<dbReference type="SUPFAM" id="SSF48452">
    <property type="entry name" value="TPR-like"/>
    <property type="match status" value="1"/>
</dbReference>
<reference evidence="1 2" key="1">
    <citation type="submission" date="2019-06" db="EMBL/GenBank/DDBJ databases">
        <title>Complete genome sequence of Ensifer mexicanus ITTG R7 isolated from nodules of Acacia angustissima (Mill.) Kuntze.</title>
        <authorList>
            <person name="Rincon-Rosales R."/>
            <person name="Rogel M.A."/>
            <person name="Guerrero G."/>
            <person name="Rincon-Molina C.I."/>
            <person name="Lopez-Lopez A."/>
            <person name="Martinez-Romero E."/>
        </authorList>
    </citation>
    <scope>NUCLEOTIDE SEQUENCE [LARGE SCALE GENOMIC DNA]</scope>
    <source>
        <strain evidence="1 2">ITTG R7</strain>
    </source>
</reference>
<evidence type="ECO:0000313" key="2">
    <source>
        <dbReference type="Proteomes" id="UP000510721"/>
    </source>
</evidence>
<dbReference type="SUPFAM" id="SSF52540">
    <property type="entry name" value="P-loop containing nucleoside triphosphate hydrolases"/>
    <property type="match status" value="1"/>
</dbReference>
<dbReference type="Pfam" id="PF13271">
    <property type="entry name" value="DUF4062"/>
    <property type="match status" value="1"/>
</dbReference>
<dbReference type="KEGG" id="emx:FKV68_08885"/>
<gene>
    <name evidence="1" type="ORF">FKV68_08885</name>
</gene>
<accession>A0A859QEL5</accession>
<dbReference type="InterPro" id="IPR025139">
    <property type="entry name" value="DUF4062"/>
</dbReference>
<dbReference type="InterPro" id="IPR011990">
    <property type="entry name" value="TPR-like_helical_dom_sf"/>
</dbReference>
<dbReference type="Gene3D" id="3.40.50.300">
    <property type="entry name" value="P-loop containing nucleotide triphosphate hydrolases"/>
    <property type="match status" value="1"/>
</dbReference>
<proteinExistence type="predicted"/>
<dbReference type="Gene3D" id="1.25.40.10">
    <property type="entry name" value="Tetratricopeptide repeat domain"/>
    <property type="match status" value="1"/>
</dbReference>
<organism evidence="1 2">
    <name type="scientific">Sinorhizobium mexicanum</name>
    <dbReference type="NCBI Taxonomy" id="375549"/>
    <lineage>
        <taxon>Bacteria</taxon>
        <taxon>Pseudomonadati</taxon>
        <taxon>Pseudomonadota</taxon>
        <taxon>Alphaproteobacteria</taxon>
        <taxon>Hyphomicrobiales</taxon>
        <taxon>Rhizobiaceae</taxon>
        <taxon>Sinorhizobium/Ensifer group</taxon>
        <taxon>Sinorhizobium</taxon>
    </lineage>
</organism>
<dbReference type="Proteomes" id="UP000510721">
    <property type="component" value="Chromosome"/>
</dbReference>
<dbReference type="EMBL" id="CP041238">
    <property type="protein sequence ID" value="QLL61554.1"/>
    <property type="molecule type" value="Genomic_DNA"/>
</dbReference>
<keyword evidence="2" id="KW-1185">Reference proteome</keyword>
<dbReference type="RefSeq" id="WP_180941106.1">
    <property type="nucleotide sequence ID" value="NZ_CP041238.1"/>
</dbReference>
<evidence type="ECO:0000313" key="1">
    <source>
        <dbReference type="EMBL" id="QLL61554.1"/>
    </source>
</evidence>
<name>A0A859QEL5_9HYPH</name>
<protein>
    <submittedName>
        <fullName evidence="1">DUF4062 domain-containing protein</fullName>
    </submittedName>
</protein>
<sequence>MVGVEDLDRVITRDKLDIFVSSRLQECRAERTVARNAIQGINHNPILFEHIGARSMSPRSMYLSRLRDSQIMVAIYRLGYGYIDVQGGMTISGLEDELRYARDHGIPTLLYVLRDDTGREERLKKMIEGTSSDLVISFYGEPQELENRIRDDVTAEITRSVLRPELARGVLENSPAELLNRATSRQGTLLDREALIEELKRRSEQDPTLVVVGRAGIGKTTLTAQFAAKHGAKYVRVNGLTPFELFGVCAQALNGSEAGKTPSTLQGAMLAFSSAWADADNVTLVIDECEFPDELLRALALGGDTSPARRVIVTSRDPLPDLPFLEIPEFSSAEAETIGARAGASGSLLLFLGSKGEPIDLWLRSNATVVAQEALNYMVLSPIPLAADDLLALIGDGTAGIEKLYAELRSVSRLVDDSPVGFRLARDDISQQLKNAVISTPQRLRFYVTRLEQHFEEASDFRSAYLVAELLGAQEAEKFSKSALRQSAMVGDNRTGRRIVESLLKDATDHDRGDDALDLMLMLIYPMDLMGDAVRASSLLQQAEALAKLLGEEQVARVAEVKLASQARRTLSAADVEGLLEIWGSYAELGLTWDHARIGLELSALYISSKSFERAVEVLRPTLAEFHEIEDDYGVELTERNLAAALAGIPGNDVEVDQIIERITIRASATIDPRRQRAWHNNILSRRYRTSGRLDDAERVTKETVELSLEIGEEQLAALNYINLGNVYRDKKEVAKALEAYDLAGRMAQRCARRDIEADGSRLRAGVLNDLEESKDVVADRFEEAKVFALHAIGLLTDTIYHEGLARSYVELASAERDMGNVAAAAVAYFNAASQFLLVPDTEGYDHAIVRASELALDFEEAFYAEQMCKAYGLPPPRDEALGDLFIELVEPMLRQAPRDFFTRMLGRHFESLRSNLPPLVRPVLLEVVCDAIEALSIDVKDAGERWRLLYPGFLLPFLSQDNRGLSVFSRFAAATTRSVPGLDVRYAQNDDCIWTVTLELREPVTISLLAMDDTPTTAAAIQCLAYFFKAFENEIGALIGNTEVHELSLQVANFEEMPQDIREMSTQRFDLAGTLAKLACAVSRTDDFSGETPTFVFLDRTFLEEATVGEGVSGSMQTLFGLTLIEIIYRCFRGQVDHEEIRPKIVSLVRQTIS</sequence>
<dbReference type="AlphaFoldDB" id="A0A859QEL5"/>